<evidence type="ECO:0000313" key="1">
    <source>
        <dbReference type="EMBL" id="KAI3944439.1"/>
    </source>
</evidence>
<proteinExistence type="predicted"/>
<organism evidence="1 2">
    <name type="scientific">Papaver atlanticum</name>
    <dbReference type="NCBI Taxonomy" id="357466"/>
    <lineage>
        <taxon>Eukaryota</taxon>
        <taxon>Viridiplantae</taxon>
        <taxon>Streptophyta</taxon>
        <taxon>Embryophyta</taxon>
        <taxon>Tracheophyta</taxon>
        <taxon>Spermatophyta</taxon>
        <taxon>Magnoliopsida</taxon>
        <taxon>Ranunculales</taxon>
        <taxon>Papaveraceae</taxon>
        <taxon>Papaveroideae</taxon>
        <taxon>Papaver</taxon>
    </lineage>
</organism>
<accession>A0AAD4T9U7</accession>
<name>A0AAD4T9U7_9MAGN</name>
<evidence type="ECO:0000313" key="2">
    <source>
        <dbReference type="Proteomes" id="UP001202328"/>
    </source>
</evidence>
<sequence length="105" mass="11977">MNQIHLKRLLQFIDFIDADAIDFKGRRSYSLTIRFTPKSREYSCIAAPSMEHVISGDLKNKNSVETRVKYEKTAGGPMLSRTIPRLMSHSLRVLGVQNFYDNAAV</sequence>
<gene>
    <name evidence="1" type="ORF">MKW98_006600</name>
</gene>
<reference evidence="1" key="1">
    <citation type="submission" date="2022-04" db="EMBL/GenBank/DDBJ databases">
        <title>A functionally conserved STORR gene fusion in Papaver species that diverged 16.8 million years ago.</title>
        <authorList>
            <person name="Catania T."/>
        </authorList>
    </citation>
    <scope>NUCLEOTIDE SEQUENCE</scope>
    <source>
        <strain evidence="1">S-188037</strain>
    </source>
</reference>
<dbReference type="Proteomes" id="UP001202328">
    <property type="component" value="Unassembled WGS sequence"/>
</dbReference>
<dbReference type="EMBL" id="JAJJMB010004055">
    <property type="protein sequence ID" value="KAI3944439.1"/>
    <property type="molecule type" value="Genomic_DNA"/>
</dbReference>
<protein>
    <submittedName>
        <fullName evidence="1">Uncharacterized protein</fullName>
    </submittedName>
</protein>
<dbReference type="AlphaFoldDB" id="A0AAD4T9U7"/>
<comment type="caution">
    <text evidence="1">The sequence shown here is derived from an EMBL/GenBank/DDBJ whole genome shotgun (WGS) entry which is preliminary data.</text>
</comment>
<keyword evidence="2" id="KW-1185">Reference proteome</keyword>